<feature type="signal peptide" evidence="1">
    <location>
        <begin position="1"/>
        <end position="21"/>
    </location>
</feature>
<dbReference type="PIRSF" id="PIRSF031900">
    <property type="entry name" value="UCP031900"/>
    <property type="match status" value="1"/>
</dbReference>
<evidence type="ECO:0000313" key="4">
    <source>
        <dbReference type="Proteomes" id="UP001549313"/>
    </source>
</evidence>
<dbReference type="Pfam" id="PF13449">
    <property type="entry name" value="Phytase-like"/>
    <property type="match status" value="1"/>
</dbReference>
<organism evidence="3 4">
    <name type="scientific">Brevundimonas faecalis</name>
    <dbReference type="NCBI Taxonomy" id="947378"/>
    <lineage>
        <taxon>Bacteria</taxon>
        <taxon>Pseudomonadati</taxon>
        <taxon>Pseudomonadota</taxon>
        <taxon>Alphaproteobacteria</taxon>
        <taxon>Caulobacterales</taxon>
        <taxon>Caulobacteraceae</taxon>
        <taxon>Brevundimonas</taxon>
    </lineage>
</organism>
<dbReference type="InterPro" id="IPR014567">
    <property type="entry name" value="UCP031900"/>
</dbReference>
<name>A0ABV2RCU8_9CAUL</name>
<feature type="chain" id="PRO_5046789496" description="Phytase-like domain-containing protein" evidence="1">
    <location>
        <begin position="22"/>
        <end position="323"/>
    </location>
</feature>
<dbReference type="RefSeq" id="WP_354088712.1">
    <property type="nucleotide sequence ID" value="NZ_JBEPTF010000002.1"/>
</dbReference>
<evidence type="ECO:0000259" key="2">
    <source>
        <dbReference type="Pfam" id="PF13449"/>
    </source>
</evidence>
<dbReference type="PROSITE" id="PS51257">
    <property type="entry name" value="PROKAR_LIPOPROTEIN"/>
    <property type="match status" value="1"/>
</dbReference>
<dbReference type="EMBL" id="JBEPTF010000002">
    <property type="protein sequence ID" value="MET4683757.1"/>
    <property type="molecule type" value="Genomic_DNA"/>
</dbReference>
<dbReference type="SUPFAM" id="SSF101898">
    <property type="entry name" value="NHL repeat"/>
    <property type="match status" value="1"/>
</dbReference>
<evidence type="ECO:0000256" key="1">
    <source>
        <dbReference type="SAM" id="SignalP"/>
    </source>
</evidence>
<comment type="caution">
    <text evidence="3">The sequence shown here is derived from an EMBL/GenBank/DDBJ whole genome shotgun (WGS) entry which is preliminary data.</text>
</comment>
<dbReference type="InterPro" id="IPR027372">
    <property type="entry name" value="Phytase-like_dom"/>
</dbReference>
<keyword evidence="1" id="KW-0732">Signal</keyword>
<proteinExistence type="predicted"/>
<gene>
    <name evidence="3" type="ORF">ABIE19_001687</name>
</gene>
<keyword evidence="4" id="KW-1185">Reference proteome</keyword>
<evidence type="ECO:0000313" key="3">
    <source>
        <dbReference type="EMBL" id="MET4683757.1"/>
    </source>
</evidence>
<protein>
    <recommendedName>
        <fullName evidence="2">Phytase-like domain-containing protein</fullName>
    </recommendedName>
</protein>
<sequence>MNRRLYVSALAALTLAACASAVVTSRPWTPPVDAGGWSPAEASTRATGLGLPGGAVLADGVRFAGGLTLLTVPSSPLHSLSDLKLTGDGGFVAVSDAGDLAQGRLKLDGRGRLVGLEAFRTRRLTLTDGAPISDKAEGDAEGLAVTASGDLLVSFERDHRIWNYGPLTNLRTPQAVRRPDFPFPENDGMEGLAASADGWRVAGESGGVWDCSPVRCRVVVAPPETPLPDGEYRITGMDRDPAGGWFVVQRLYRPPLDVRARVRRMDEDGALGPVLVELKLPGTTDNFEGIAAERHGDRTRLYILSDDNFNAVQRTLMLAFDVR</sequence>
<reference evidence="3 4" key="1">
    <citation type="submission" date="2024-06" db="EMBL/GenBank/DDBJ databases">
        <title>Sorghum-associated microbial communities from plants grown in Nebraska, USA.</title>
        <authorList>
            <person name="Schachtman D."/>
        </authorList>
    </citation>
    <scope>NUCLEOTIDE SEQUENCE [LARGE SCALE GENOMIC DNA]</scope>
    <source>
        <strain evidence="3 4">2814</strain>
    </source>
</reference>
<accession>A0ABV2RCU8</accession>
<dbReference type="Proteomes" id="UP001549313">
    <property type="component" value="Unassembled WGS sequence"/>
</dbReference>
<feature type="domain" description="Phytase-like" evidence="2">
    <location>
        <begin position="76"/>
        <end position="309"/>
    </location>
</feature>